<feature type="transmembrane region" description="Helical" evidence="1">
    <location>
        <begin position="273"/>
        <end position="294"/>
    </location>
</feature>
<gene>
    <name evidence="2" type="ORF">BgAZ_501180</name>
</gene>
<name>A0AAD8LMD0_BABGI</name>
<comment type="caution">
    <text evidence="2">The sequence shown here is derived from an EMBL/GenBank/DDBJ whole genome shotgun (WGS) entry which is preliminary data.</text>
</comment>
<dbReference type="AlphaFoldDB" id="A0AAD8LMD0"/>
<feature type="transmembrane region" description="Helical" evidence="1">
    <location>
        <begin position="29"/>
        <end position="52"/>
    </location>
</feature>
<evidence type="ECO:0000313" key="3">
    <source>
        <dbReference type="Proteomes" id="UP001230268"/>
    </source>
</evidence>
<sequence>MNPFGFIVRKIESLRFRWYRRRYLWRASYFYSVLSWALVIGIILTFTFHYLLTNFKFFMSYCCSSRSIRMITWYIAIEMFMTGIILMMAIFLARVCNMFSNYIISESMSTGRMMTLLGCSVKWMPWFLSFVFLLTILIHTGSLIWIFVNSQQWCANRYNDAVVNAVKNCRAIIKGSIPCQMSFKSGLHKEIRECNSPTYLLNKRLMLVALANKKSSLPCSIEDPAVCTAFNDSLLGKAVDWTKPELKGCLGKLPKTLDDYIDTRSLSDLYKYLLLYDITWAVVYFLMICFFYLMKHTTEFDAIIYQPFHQSENILIKIMRPMTPWS</sequence>
<dbReference type="Proteomes" id="UP001230268">
    <property type="component" value="Unassembled WGS sequence"/>
</dbReference>
<feature type="transmembrane region" description="Helical" evidence="1">
    <location>
        <begin position="123"/>
        <end position="148"/>
    </location>
</feature>
<feature type="transmembrane region" description="Helical" evidence="1">
    <location>
        <begin position="73"/>
        <end position="93"/>
    </location>
</feature>
<evidence type="ECO:0000256" key="1">
    <source>
        <dbReference type="SAM" id="Phobius"/>
    </source>
</evidence>
<keyword evidence="1" id="KW-1133">Transmembrane helix</keyword>
<accession>A0AAD8LMD0</accession>
<protein>
    <submittedName>
        <fullName evidence="2">Uncharacterized protein</fullName>
    </submittedName>
</protein>
<proteinExistence type="predicted"/>
<dbReference type="EMBL" id="JAVEPI010000005">
    <property type="protein sequence ID" value="KAK1441786.1"/>
    <property type="molecule type" value="Genomic_DNA"/>
</dbReference>
<organism evidence="2 3">
    <name type="scientific">Babesia gibsoni</name>
    <dbReference type="NCBI Taxonomy" id="33632"/>
    <lineage>
        <taxon>Eukaryota</taxon>
        <taxon>Sar</taxon>
        <taxon>Alveolata</taxon>
        <taxon>Apicomplexa</taxon>
        <taxon>Aconoidasida</taxon>
        <taxon>Piroplasmida</taxon>
        <taxon>Babesiidae</taxon>
        <taxon>Babesia</taxon>
    </lineage>
</organism>
<keyword evidence="1" id="KW-0472">Membrane</keyword>
<reference evidence="2" key="1">
    <citation type="submission" date="2023-08" db="EMBL/GenBank/DDBJ databases">
        <title>Draft sequence of the Babesia gibsoni genome.</title>
        <authorList>
            <person name="Yamagishi J.Y."/>
            <person name="Xuan X.X."/>
        </authorList>
    </citation>
    <scope>NUCLEOTIDE SEQUENCE</scope>
    <source>
        <strain evidence="2">Azabu</strain>
    </source>
</reference>
<evidence type="ECO:0000313" key="2">
    <source>
        <dbReference type="EMBL" id="KAK1441786.1"/>
    </source>
</evidence>
<keyword evidence="3" id="KW-1185">Reference proteome</keyword>
<keyword evidence="1" id="KW-0812">Transmembrane</keyword>